<evidence type="ECO:0000313" key="6">
    <source>
        <dbReference type="Proteomes" id="UP000641741"/>
    </source>
</evidence>
<reference evidence="5 6" key="1">
    <citation type="submission" date="2020-08" db="EMBL/GenBank/DDBJ databases">
        <title>Genome public.</title>
        <authorList>
            <person name="Liu C."/>
            <person name="Sun Q."/>
        </authorList>
    </citation>
    <scope>NUCLEOTIDE SEQUENCE [LARGE SCALE GENOMIC DNA]</scope>
    <source>
        <strain evidence="5 6">M2</strain>
    </source>
</reference>
<feature type="signal peptide" evidence="3">
    <location>
        <begin position="1"/>
        <end position="25"/>
    </location>
</feature>
<feature type="region of interest" description="Disordered" evidence="2">
    <location>
        <begin position="612"/>
        <end position="650"/>
    </location>
</feature>
<evidence type="ECO:0000313" key="5">
    <source>
        <dbReference type="EMBL" id="MBC5695138.1"/>
    </source>
</evidence>
<feature type="chain" id="PRO_5046029253" evidence="3">
    <location>
        <begin position="26"/>
        <end position="819"/>
    </location>
</feature>
<feature type="domain" description="SLH" evidence="4">
    <location>
        <begin position="643"/>
        <end position="701"/>
    </location>
</feature>
<evidence type="ECO:0000256" key="3">
    <source>
        <dbReference type="SAM" id="SignalP"/>
    </source>
</evidence>
<dbReference type="Pfam" id="PF14262">
    <property type="entry name" value="Cthe_2159"/>
    <property type="match status" value="2"/>
</dbReference>
<proteinExistence type="predicted"/>
<dbReference type="NCBIfam" id="TIGR01965">
    <property type="entry name" value="VCBS_repeat"/>
    <property type="match status" value="1"/>
</dbReference>
<evidence type="ECO:0000256" key="1">
    <source>
        <dbReference type="ARBA" id="ARBA00022737"/>
    </source>
</evidence>
<feature type="domain" description="SLH" evidence="4">
    <location>
        <begin position="702"/>
        <end position="765"/>
    </location>
</feature>
<comment type="caution">
    <text evidence="5">The sequence shown here is derived from an EMBL/GenBank/DDBJ whole genome shotgun (WGS) entry which is preliminary data.</text>
</comment>
<dbReference type="InterPro" id="IPR001119">
    <property type="entry name" value="SLH_dom"/>
</dbReference>
<dbReference type="EMBL" id="JACOPK010000003">
    <property type="protein sequence ID" value="MBC5695138.1"/>
    <property type="molecule type" value="Genomic_DNA"/>
</dbReference>
<dbReference type="RefSeq" id="WP_186969432.1">
    <property type="nucleotide sequence ID" value="NZ_JACOPK010000003.1"/>
</dbReference>
<dbReference type="InterPro" id="IPR010221">
    <property type="entry name" value="VCBS_dom"/>
</dbReference>
<gene>
    <name evidence="5" type="ORF">H8S02_04150</name>
</gene>
<protein>
    <submittedName>
        <fullName evidence="5">Carbohydrate-binding domain-containing protein</fullName>
    </submittedName>
</protein>
<feature type="compositionally biased region" description="Low complexity" evidence="2">
    <location>
        <begin position="612"/>
        <end position="624"/>
    </location>
</feature>
<feature type="compositionally biased region" description="Polar residues" evidence="2">
    <location>
        <begin position="514"/>
        <end position="530"/>
    </location>
</feature>
<feature type="domain" description="SLH" evidence="4">
    <location>
        <begin position="766"/>
        <end position="819"/>
    </location>
</feature>
<dbReference type="Proteomes" id="UP000641741">
    <property type="component" value="Unassembled WGS sequence"/>
</dbReference>
<organism evidence="5 6">
    <name type="scientific">Agathobaculum hominis</name>
    <dbReference type="NCBI Taxonomy" id="2763014"/>
    <lineage>
        <taxon>Bacteria</taxon>
        <taxon>Bacillati</taxon>
        <taxon>Bacillota</taxon>
        <taxon>Clostridia</taxon>
        <taxon>Eubacteriales</taxon>
        <taxon>Butyricicoccaceae</taxon>
        <taxon>Agathobaculum</taxon>
    </lineage>
</organism>
<keyword evidence="3" id="KW-0732">Signal</keyword>
<name>A0ABR7GLF0_9FIRM</name>
<keyword evidence="1" id="KW-0677">Repeat</keyword>
<accession>A0ABR7GLF0</accession>
<feature type="compositionally biased region" description="Low complexity" evidence="2">
    <location>
        <begin position="490"/>
        <end position="506"/>
    </location>
</feature>
<evidence type="ECO:0000259" key="4">
    <source>
        <dbReference type="PROSITE" id="PS51272"/>
    </source>
</evidence>
<dbReference type="InterPro" id="IPR025584">
    <property type="entry name" value="Cthe_2159"/>
</dbReference>
<sequence>MKKKLLAALLASALAAGMLPTSACAVSSAYTSSNATLISFTDSAVTADGKYSGYEIEGTDVSITAAGTYVFSGDCDDGSITVKKGVTGVTLVLNGLTLTNADSAAITLNKTAEAALIAAAGSENTVADTAGANDENAAVKVKSGASLSLSGTGTLTACGNVKNGIKGASDAVITVDEMTLNIEAADDGLSCDDELTIKGGRVNITAGGDAVKASPDTDDTENPDTTSLGSVTISGGTITLEAAEDGVQADGDLTISGGTFAVTANGGHTTTISDEDASCKGLKAGKTLTVSGGTFTVDSADDALHANDVTVSGGTLTLASGDDAVHADNDLVVGVQGSSSTSNPKISITASCEGLEGTTVSVYSGDIDVVVSDDGVNAANSELGEHSDKFAINIAGGDLYIDAGSDGLDSNNDISITGGRVEVYGADAMMDAAIDYDGTFTLSGGTLFGAGMEPGAGTQAYIAVGETSPSGGKGGHGGMGGGANGGQDMTPPNDAGGTAGTANGNPRTPPANADGSTTPPSGDQNGQQSGARPEKTSGGNGQQGGKPTNRESALGIEKGSVITVQDADGRTLYTATALGSMSSVIFSSSDIKEGETYTVLVDGASVGTATAKLGTSSSSSGSLGPDQNGGQPGSDRQNGQQGGVSGFQDVGQNDWFASAVRYVTGKSLMNGESTTAFAPNENMSRAMLATVLYRMSGETAEADSSFRDVSSSSYYAAAVNWASSEGIVNGTGADVFSPNASITREQLAAMLYRYAGEPSVSADLSAYTDTVDISPYASKAVEWCVAKGILSGESATRLAPQDTATRAECAAMLQRFAAL</sequence>
<feature type="region of interest" description="Disordered" evidence="2">
    <location>
        <begin position="208"/>
        <end position="227"/>
    </location>
</feature>
<evidence type="ECO:0000256" key="2">
    <source>
        <dbReference type="SAM" id="MobiDB-lite"/>
    </source>
</evidence>
<feature type="region of interest" description="Disordered" evidence="2">
    <location>
        <begin position="464"/>
        <end position="557"/>
    </location>
</feature>
<keyword evidence="6" id="KW-1185">Reference proteome</keyword>
<feature type="compositionally biased region" description="Gly residues" evidence="2">
    <location>
        <begin position="471"/>
        <end position="485"/>
    </location>
</feature>
<dbReference type="PROSITE" id="PS51272">
    <property type="entry name" value="SLH"/>
    <property type="match status" value="3"/>
</dbReference>
<dbReference type="Pfam" id="PF00395">
    <property type="entry name" value="SLH"/>
    <property type="match status" value="3"/>
</dbReference>